<dbReference type="EMBL" id="CP025583">
    <property type="protein sequence ID" value="AUM73484.1"/>
    <property type="molecule type" value="Genomic_DNA"/>
</dbReference>
<dbReference type="Proteomes" id="UP000234882">
    <property type="component" value="Chromosome"/>
</dbReference>
<accession>A0A2K9MCZ2</accession>
<evidence type="ECO:0000313" key="2">
    <source>
        <dbReference type="Proteomes" id="UP000234882"/>
    </source>
</evidence>
<keyword evidence="2" id="KW-1185">Reference proteome</keyword>
<dbReference type="RefSeq" id="WP_101498868.1">
    <property type="nucleotide sequence ID" value="NZ_CP025583.1"/>
</dbReference>
<dbReference type="KEGG" id="paru:CYR75_03525"/>
<dbReference type="AlphaFoldDB" id="A0A2K9MCZ2"/>
<gene>
    <name evidence="1" type="ORF">CYR75_03525</name>
</gene>
<protein>
    <submittedName>
        <fullName evidence="1">Uncharacterized protein</fullName>
    </submittedName>
</protein>
<evidence type="ECO:0000313" key="1">
    <source>
        <dbReference type="EMBL" id="AUM73484.1"/>
    </source>
</evidence>
<name>A0A2K9MCZ2_9RHOB</name>
<sequence>MIETTISHIAVGLYAGEPTIAVVIRANGERPRAGARFHLAGRDWQVRGVGNSRPYDESPDEAAESGLVALIVDDAEGLLEQQQALAGQTLQIHPAQQSL</sequence>
<reference evidence="2" key="1">
    <citation type="submission" date="2017-12" db="EMBL/GenBank/DDBJ databases">
        <title>Genomic analysis of Paracoccus sp. CBA4604.</title>
        <authorList>
            <person name="Roh S.W."/>
            <person name="Kim J.Y."/>
            <person name="Kim J.S."/>
        </authorList>
    </citation>
    <scope>NUCLEOTIDE SEQUENCE [LARGE SCALE GENOMIC DNA]</scope>
    <source>
        <strain evidence="2">CBA4604</strain>
    </source>
</reference>
<organism evidence="1 2">
    <name type="scientific">Paracoccus jeotgali</name>
    <dbReference type="NCBI Taxonomy" id="2065379"/>
    <lineage>
        <taxon>Bacteria</taxon>
        <taxon>Pseudomonadati</taxon>
        <taxon>Pseudomonadota</taxon>
        <taxon>Alphaproteobacteria</taxon>
        <taxon>Rhodobacterales</taxon>
        <taxon>Paracoccaceae</taxon>
        <taxon>Paracoccus</taxon>
    </lineage>
</organism>
<proteinExistence type="predicted"/>